<sequence>MNFKLSSICTSVCGITNDSSAKHFLRLQILPFLPKRITPFQGDTLSNTFSPTSK</sequence>
<reference evidence="1" key="2">
    <citation type="submission" date="2020-06" db="EMBL/GenBank/DDBJ databases">
        <title>Helianthus annuus Genome sequencing and assembly Release 2.</title>
        <authorList>
            <person name="Gouzy J."/>
            <person name="Langlade N."/>
            <person name="Munos S."/>
        </authorList>
    </citation>
    <scope>NUCLEOTIDE SEQUENCE</scope>
    <source>
        <tissue evidence="1">Leaves</tissue>
    </source>
</reference>
<reference evidence="1" key="1">
    <citation type="journal article" date="2017" name="Nature">
        <title>The sunflower genome provides insights into oil metabolism, flowering and Asterid evolution.</title>
        <authorList>
            <person name="Badouin H."/>
            <person name="Gouzy J."/>
            <person name="Grassa C.J."/>
            <person name="Murat F."/>
            <person name="Staton S.E."/>
            <person name="Cottret L."/>
            <person name="Lelandais-Briere C."/>
            <person name="Owens G.L."/>
            <person name="Carrere S."/>
            <person name="Mayjonade B."/>
            <person name="Legrand L."/>
            <person name="Gill N."/>
            <person name="Kane N.C."/>
            <person name="Bowers J.E."/>
            <person name="Hubner S."/>
            <person name="Bellec A."/>
            <person name="Berard A."/>
            <person name="Berges H."/>
            <person name="Blanchet N."/>
            <person name="Boniface M.C."/>
            <person name="Brunel D."/>
            <person name="Catrice O."/>
            <person name="Chaidir N."/>
            <person name="Claudel C."/>
            <person name="Donnadieu C."/>
            <person name="Faraut T."/>
            <person name="Fievet G."/>
            <person name="Helmstetter N."/>
            <person name="King M."/>
            <person name="Knapp S.J."/>
            <person name="Lai Z."/>
            <person name="Le Paslier M.C."/>
            <person name="Lippi Y."/>
            <person name="Lorenzon L."/>
            <person name="Mandel J.R."/>
            <person name="Marage G."/>
            <person name="Marchand G."/>
            <person name="Marquand E."/>
            <person name="Bret-Mestries E."/>
            <person name="Morien E."/>
            <person name="Nambeesan S."/>
            <person name="Nguyen T."/>
            <person name="Pegot-Espagnet P."/>
            <person name="Pouilly N."/>
            <person name="Raftis F."/>
            <person name="Sallet E."/>
            <person name="Schiex T."/>
            <person name="Thomas J."/>
            <person name="Vandecasteele C."/>
            <person name="Vares D."/>
            <person name="Vear F."/>
            <person name="Vautrin S."/>
            <person name="Crespi M."/>
            <person name="Mangin B."/>
            <person name="Burke J.M."/>
            <person name="Salse J."/>
            <person name="Munos S."/>
            <person name="Vincourt P."/>
            <person name="Rieseberg L.H."/>
            <person name="Langlade N.B."/>
        </authorList>
    </citation>
    <scope>NUCLEOTIDE SEQUENCE</scope>
    <source>
        <tissue evidence="1">Leaves</tissue>
    </source>
</reference>
<gene>
    <name evidence="1" type="ORF">HanXRQr2_Chr14g0620881</name>
</gene>
<comment type="caution">
    <text evidence="1">The sequence shown here is derived from an EMBL/GenBank/DDBJ whole genome shotgun (WGS) entry which is preliminary data.</text>
</comment>
<keyword evidence="2" id="KW-1185">Reference proteome</keyword>
<evidence type="ECO:0000313" key="1">
    <source>
        <dbReference type="EMBL" id="KAF5767140.1"/>
    </source>
</evidence>
<protein>
    <submittedName>
        <fullName evidence="1">Uncharacterized protein</fullName>
    </submittedName>
</protein>
<evidence type="ECO:0000313" key="2">
    <source>
        <dbReference type="Proteomes" id="UP000215914"/>
    </source>
</evidence>
<proteinExistence type="predicted"/>
<name>A0A9K3H4N5_HELAN</name>
<accession>A0A9K3H4N5</accession>
<dbReference type="Gramene" id="mRNA:HanXRQr2_Chr14g0620881">
    <property type="protein sequence ID" value="mRNA:HanXRQr2_Chr14g0620881"/>
    <property type="gene ID" value="HanXRQr2_Chr14g0620881"/>
</dbReference>
<dbReference type="EMBL" id="MNCJ02000329">
    <property type="protein sequence ID" value="KAF5767140.1"/>
    <property type="molecule type" value="Genomic_DNA"/>
</dbReference>
<dbReference type="Proteomes" id="UP000215914">
    <property type="component" value="Unassembled WGS sequence"/>
</dbReference>
<organism evidence="1 2">
    <name type="scientific">Helianthus annuus</name>
    <name type="common">Common sunflower</name>
    <dbReference type="NCBI Taxonomy" id="4232"/>
    <lineage>
        <taxon>Eukaryota</taxon>
        <taxon>Viridiplantae</taxon>
        <taxon>Streptophyta</taxon>
        <taxon>Embryophyta</taxon>
        <taxon>Tracheophyta</taxon>
        <taxon>Spermatophyta</taxon>
        <taxon>Magnoliopsida</taxon>
        <taxon>eudicotyledons</taxon>
        <taxon>Gunneridae</taxon>
        <taxon>Pentapetalae</taxon>
        <taxon>asterids</taxon>
        <taxon>campanulids</taxon>
        <taxon>Asterales</taxon>
        <taxon>Asteraceae</taxon>
        <taxon>Asteroideae</taxon>
        <taxon>Heliantheae alliance</taxon>
        <taxon>Heliantheae</taxon>
        <taxon>Helianthus</taxon>
    </lineage>
</organism>
<dbReference type="AlphaFoldDB" id="A0A9K3H4N5"/>